<comment type="subunit">
    <text evidence="15">Heterodimer of a 70 kDa and a 80 kDa subunit.</text>
</comment>
<evidence type="ECO:0000256" key="8">
    <source>
        <dbReference type="ARBA" id="ARBA00022806"/>
    </source>
</evidence>
<dbReference type="GO" id="GO:0016787">
    <property type="term" value="F:hydrolase activity"/>
    <property type="evidence" value="ECO:0007669"/>
    <property type="project" value="UniProtKB-KW"/>
</dbReference>
<keyword evidence="10" id="KW-0238">DNA-binding</keyword>
<evidence type="ECO:0000256" key="7">
    <source>
        <dbReference type="ARBA" id="ARBA00022801"/>
    </source>
</evidence>
<dbReference type="EMBL" id="JASPKZ010010687">
    <property type="protein sequence ID" value="KAJ9573651.1"/>
    <property type="molecule type" value="Genomic_DNA"/>
</dbReference>
<evidence type="ECO:0000256" key="1">
    <source>
        <dbReference type="ARBA" id="ARBA00004123"/>
    </source>
</evidence>
<evidence type="ECO:0000256" key="9">
    <source>
        <dbReference type="ARBA" id="ARBA00022840"/>
    </source>
</evidence>
<dbReference type="GO" id="GO:0003678">
    <property type="term" value="F:DNA helicase activity"/>
    <property type="evidence" value="ECO:0007669"/>
    <property type="project" value="UniProtKB-EC"/>
</dbReference>
<dbReference type="Gene3D" id="2.40.290.10">
    <property type="match status" value="1"/>
</dbReference>
<evidence type="ECO:0000259" key="16">
    <source>
        <dbReference type="SMART" id="SM00559"/>
    </source>
</evidence>
<dbReference type="AlphaFoldDB" id="A0AAD7Z4C2"/>
<dbReference type="Gene3D" id="3.40.50.410">
    <property type="entry name" value="von Willebrand factor, type A domain"/>
    <property type="match status" value="1"/>
</dbReference>
<gene>
    <name evidence="17" type="ORF">L9F63_008992</name>
</gene>
<evidence type="ECO:0000256" key="5">
    <source>
        <dbReference type="ARBA" id="ARBA00022741"/>
    </source>
</evidence>
<dbReference type="InterPro" id="IPR027388">
    <property type="entry name" value="Ku70_bridge/pillars_dom_sf"/>
</dbReference>
<comment type="caution">
    <text evidence="17">The sequence shown here is derived from an EMBL/GenBank/DDBJ whole genome shotgun (WGS) entry which is preliminary data.</text>
</comment>
<dbReference type="Gene3D" id="4.10.970.10">
    <property type="entry name" value="Ku70, bridge and pillars"/>
    <property type="match status" value="1"/>
</dbReference>
<keyword evidence="9" id="KW-0067">ATP-binding</keyword>
<dbReference type="GO" id="GO:0003684">
    <property type="term" value="F:damaged DNA binding"/>
    <property type="evidence" value="ECO:0007669"/>
    <property type="project" value="InterPro"/>
</dbReference>
<protein>
    <recommendedName>
        <fullName evidence="4">ATP-dependent DNA helicase 2 subunit 1</fullName>
        <ecNumber evidence="3">3.6.4.12</ecNumber>
    </recommendedName>
</protein>
<dbReference type="CDD" id="cd01458">
    <property type="entry name" value="vWA_ku"/>
    <property type="match status" value="1"/>
</dbReference>
<evidence type="ECO:0000313" key="17">
    <source>
        <dbReference type="EMBL" id="KAJ9573651.1"/>
    </source>
</evidence>
<sequence length="608" mass="69339">MDRQDWDADDENNIEDETQDFTFYGRDSVIFLIDSTKPMFKKDANGTSPFRISLECCKTTMMNKIISSEKDLIGVIFFGTDKKDNKLNVPHITVLQDVLQPSAEKIKQLENLLKVSDDDFESQFGHSDDFNISDALWLCQTLFSTSQVKTGSKRILLFTNNDNPHSGSPNKQHQARIKAKDLGQTEIDLELLHIGSSFNSEIFYKEIIQFVKGDDTDDWRIPNPANRFEELMARVCRKDHKKRSMGNLHFELGDGVKLGITVYNLVRPTYFSARVILDKNTNEEVKSTIKKFDAETGDGVLTTEISKYLECAHRKITVAPDEIISLRKMQSPGLKLLGFKPASKIKDHHVSPSSFIYPEERLIQGSCKLFGALLERCVTRNVVPICCFTARSNACPAIVALVPQQEVMDDSNMQVVPPGFHLVYLPYAEDIRKLDIESSVKADPEQTQKAKEVIRKLRFRYSPYMFENPSLQTQWSNIEALALNHKHPREVIDTTVPDHENMKEKLGNLSQEFLDMVYPPGYVPGDKPKKAPRGKRSLDVTNEKTRKVVKTENIDVDMRELAEHGKVEKLKVDELKKYLTEQGYQVKSMKKTQLVAKVYQHLGVSEPN</sequence>
<dbReference type="Pfam" id="PF02735">
    <property type="entry name" value="Ku"/>
    <property type="match status" value="1"/>
</dbReference>
<dbReference type="GO" id="GO:0042162">
    <property type="term" value="F:telomeric DNA binding"/>
    <property type="evidence" value="ECO:0007669"/>
    <property type="project" value="InterPro"/>
</dbReference>
<keyword evidence="18" id="KW-1185">Reference proteome</keyword>
<dbReference type="InterPro" id="IPR005161">
    <property type="entry name" value="Ku_N"/>
</dbReference>
<reference evidence="17" key="2">
    <citation type="submission" date="2023-05" db="EMBL/GenBank/DDBJ databases">
        <authorList>
            <person name="Fouks B."/>
        </authorList>
    </citation>
    <scope>NUCLEOTIDE SEQUENCE</scope>
    <source>
        <strain evidence="17">Stay&amp;Tobe</strain>
        <tissue evidence="17">Testes</tissue>
    </source>
</reference>
<dbReference type="SUPFAM" id="SSF100939">
    <property type="entry name" value="SPOC domain-like"/>
    <property type="match status" value="1"/>
</dbReference>
<dbReference type="InterPro" id="IPR036465">
    <property type="entry name" value="vWFA_dom_sf"/>
</dbReference>
<keyword evidence="7" id="KW-0378">Hydrolase</keyword>
<dbReference type="InterPro" id="IPR047087">
    <property type="entry name" value="KU70_core_dom"/>
</dbReference>
<dbReference type="PANTHER" id="PTHR12604">
    <property type="entry name" value="KU AUTOANTIGEN DNA HELICASE"/>
    <property type="match status" value="1"/>
</dbReference>
<evidence type="ECO:0000256" key="12">
    <source>
        <dbReference type="ARBA" id="ARBA00023204"/>
    </source>
</evidence>
<comment type="subcellular location">
    <subcellularLocation>
        <location evidence="1">Nucleus</location>
    </subcellularLocation>
</comment>
<dbReference type="Gene3D" id="1.10.1600.10">
    <property type="match status" value="1"/>
</dbReference>
<keyword evidence="11" id="KW-0233">DNA recombination</keyword>
<dbReference type="CDD" id="cd00788">
    <property type="entry name" value="KU70"/>
    <property type="match status" value="1"/>
</dbReference>
<evidence type="ECO:0000256" key="10">
    <source>
        <dbReference type="ARBA" id="ARBA00023125"/>
    </source>
</evidence>
<keyword evidence="5" id="KW-0547">Nucleotide-binding</keyword>
<evidence type="ECO:0000256" key="14">
    <source>
        <dbReference type="ARBA" id="ARBA00047995"/>
    </source>
</evidence>
<dbReference type="FunFam" id="2.40.290.10:FF:000001">
    <property type="entry name" value="X-ray repair cross complementing 6"/>
    <property type="match status" value="1"/>
</dbReference>
<dbReference type="EC" id="3.6.4.12" evidence="3"/>
<organism evidence="17 18">
    <name type="scientific">Diploptera punctata</name>
    <name type="common">Pacific beetle cockroach</name>
    <dbReference type="NCBI Taxonomy" id="6984"/>
    <lineage>
        <taxon>Eukaryota</taxon>
        <taxon>Metazoa</taxon>
        <taxon>Ecdysozoa</taxon>
        <taxon>Arthropoda</taxon>
        <taxon>Hexapoda</taxon>
        <taxon>Insecta</taxon>
        <taxon>Pterygota</taxon>
        <taxon>Neoptera</taxon>
        <taxon>Polyneoptera</taxon>
        <taxon>Dictyoptera</taxon>
        <taxon>Blattodea</taxon>
        <taxon>Blaberoidea</taxon>
        <taxon>Blaberidae</taxon>
        <taxon>Diplopterinae</taxon>
        <taxon>Diploptera</taxon>
    </lineage>
</organism>
<dbReference type="SMART" id="SM00559">
    <property type="entry name" value="Ku78"/>
    <property type="match status" value="1"/>
</dbReference>
<dbReference type="Pfam" id="PF03731">
    <property type="entry name" value="Ku_N"/>
    <property type="match status" value="1"/>
</dbReference>
<evidence type="ECO:0000313" key="18">
    <source>
        <dbReference type="Proteomes" id="UP001233999"/>
    </source>
</evidence>
<keyword evidence="8" id="KW-0347">Helicase</keyword>
<evidence type="ECO:0000256" key="6">
    <source>
        <dbReference type="ARBA" id="ARBA00022763"/>
    </source>
</evidence>
<dbReference type="GO" id="GO:0006310">
    <property type="term" value="P:DNA recombination"/>
    <property type="evidence" value="ECO:0007669"/>
    <property type="project" value="UniProtKB-KW"/>
</dbReference>
<evidence type="ECO:0000256" key="11">
    <source>
        <dbReference type="ARBA" id="ARBA00023172"/>
    </source>
</evidence>
<comment type="catalytic activity">
    <reaction evidence="14">
        <text>ATP + H2O = ADP + phosphate + H(+)</text>
        <dbReference type="Rhea" id="RHEA:13065"/>
        <dbReference type="ChEBI" id="CHEBI:15377"/>
        <dbReference type="ChEBI" id="CHEBI:15378"/>
        <dbReference type="ChEBI" id="CHEBI:30616"/>
        <dbReference type="ChEBI" id="CHEBI:43474"/>
        <dbReference type="ChEBI" id="CHEBI:456216"/>
        <dbReference type="EC" id="3.6.4.12"/>
    </reaction>
</comment>
<dbReference type="GO" id="GO:0000723">
    <property type="term" value="P:telomere maintenance"/>
    <property type="evidence" value="ECO:0007669"/>
    <property type="project" value="InterPro"/>
</dbReference>
<dbReference type="InterPro" id="IPR006165">
    <property type="entry name" value="Ku70"/>
</dbReference>
<name>A0AAD7Z4C2_DIPPU</name>
<dbReference type="InterPro" id="IPR016194">
    <property type="entry name" value="SPOC-like_C_dom_sf"/>
</dbReference>
<keyword evidence="13" id="KW-0539">Nucleus</keyword>
<dbReference type="NCBIfam" id="TIGR00578">
    <property type="entry name" value="ku70"/>
    <property type="match status" value="1"/>
</dbReference>
<dbReference type="SUPFAM" id="SSF53300">
    <property type="entry name" value="vWA-like"/>
    <property type="match status" value="1"/>
</dbReference>
<dbReference type="Proteomes" id="UP001233999">
    <property type="component" value="Unassembled WGS sequence"/>
</dbReference>
<comment type="similarity">
    <text evidence="2">Belongs to the ku70 family.</text>
</comment>
<evidence type="ECO:0000256" key="2">
    <source>
        <dbReference type="ARBA" id="ARBA00005240"/>
    </source>
</evidence>
<keyword evidence="12" id="KW-0234">DNA repair</keyword>
<dbReference type="GO" id="GO:0043564">
    <property type="term" value="C:Ku70:Ku80 complex"/>
    <property type="evidence" value="ECO:0007669"/>
    <property type="project" value="InterPro"/>
</dbReference>
<dbReference type="Pfam" id="PF03730">
    <property type="entry name" value="Ku_C"/>
    <property type="match status" value="1"/>
</dbReference>
<reference evidence="17" key="1">
    <citation type="journal article" date="2023" name="IScience">
        <title>Live-bearing cockroach genome reveals convergent evolutionary mechanisms linked to viviparity in insects and beyond.</title>
        <authorList>
            <person name="Fouks B."/>
            <person name="Harrison M.C."/>
            <person name="Mikhailova A.A."/>
            <person name="Marchal E."/>
            <person name="English S."/>
            <person name="Carruthers M."/>
            <person name="Jennings E.C."/>
            <person name="Chiamaka E.L."/>
            <person name="Frigard R.A."/>
            <person name="Pippel M."/>
            <person name="Attardo G.M."/>
            <person name="Benoit J.B."/>
            <person name="Bornberg-Bauer E."/>
            <person name="Tobe S.S."/>
        </authorList>
    </citation>
    <scope>NUCLEOTIDE SEQUENCE</scope>
    <source>
        <strain evidence="17">Stay&amp;Tobe</strain>
    </source>
</reference>
<dbReference type="InterPro" id="IPR006164">
    <property type="entry name" value="DNA_bd_Ku70/Ku80"/>
</dbReference>
<evidence type="ECO:0000256" key="13">
    <source>
        <dbReference type="ARBA" id="ARBA00023242"/>
    </source>
</evidence>
<feature type="domain" description="Ku" evidence="16">
    <location>
        <begin position="297"/>
        <end position="442"/>
    </location>
</feature>
<accession>A0AAD7Z4C2</accession>
<keyword evidence="6" id="KW-0227">DNA damage</keyword>
<dbReference type="FunFam" id="3.40.50.410:FF:000080">
    <property type="entry name" value="X-ray repair-complementing defective repair in Chinese hamster cells 6"/>
    <property type="match status" value="1"/>
</dbReference>
<dbReference type="GO" id="GO:0003690">
    <property type="term" value="F:double-stranded DNA binding"/>
    <property type="evidence" value="ECO:0007669"/>
    <property type="project" value="TreeGrafter"/>
</dbReference>
<proteinExistence type="inferred from homology"/>
<evidence type="ECO:0000256" key="4">
    <source>
        <dbReference type="ARBA" id="ARBA00014630"/>
    </source>
</evidence>
<dbReference type="PIRSF" id="PIRSF003033">
    <property type="entry name" value="Ku70"/>
    <property type="match status" value="1"/>
</dbReference>
<evidence type="ECO:0000256" key="3">
    <source>
        <dbReference type="ARBA" id="ARBA00012551"/>
    </source>
</evidence>
<evidence type="ECO:0000256" key="15">
    <source>
        <dbReference type="ARBA" id="ARBA00065167"/>
    </source>
</evidence>
<dbReference type="GO" id="GO:0005524">
    <property type="term" value="F:ATP binding"/>
    <property type="evidence" value="ECO:0007669"/>
    <property type="project" value="UniProtKB-KW"/>
</dbReference>
<dbReference type="GO" id="GO:0006303">
    <property type="term" value="P:double-strand break repair via nonhomologous end joining"/>
    <property type="evidence" value="ECO:0007669"/>
    <property type="project" value="InterPro"/>
</dbReference>
<dbReference type="PANTHER" id="PTHR12604:SF2">
    <property type="entry name" value="X-RAY REPAIR CROSS-COMPLEMENTING PROTEIN 6"/>
    <property type="match status" value="1"/>
</dbReference>
<dbReference type="InterPro" id="IPR005160">
    <property type="entry name" value="Ku_C"/>
</dbReference>